<dbReference type="EMBL" id="JAOPKC010000001">
    <property type="protein sequence ID" value="MCU4716869.1"/>
    <property type="molecule type" value="Genomic_DNA"/>
</dbReference>
<comment type="caution">
    <text evidence="2">The sequence shown here is derived from an EMBL/GenBank/DDBJ whole genome shotgun (WGS) entry which is preliminary data.</text>
</comment>
<keyword evidence="2" id="KW-0067">ATP-binding</keyword>
<evidence type="ECO:0000313" key="4">
    <source>
        <dbReference type="Proteomes" id="UP001209746"/>
    </source>
</evidence>
<dbReference type="Proteomes" id="UP001209746">
    <property type="component" value="Unassembled WGS sequence"/>
</dbReference>
<evidence type="ECO:0000313" key="2">
    <source>
        <dbReference type="EMBL" id="MCU4725526.1"/>
    </source>
</evidence>
<dbReference type="SUPFAM" id="SSF52540">
    <property type="entry name" value="P-loop containing nucleoside triphosphate hydrolases"/>
    <property type="match status" value="1"/>
</dbReference>
<keyword evidence="3" id="KW-1185">Reference proteome</keyword>
<accession>A0AAE3I8E2</accession>
<reference evidence="2" key="1">
    <citation type="submission" date="2023-02" db="EMBL/GenBank/DDBJ databases">
        <title>Enrichment on poylsaccharides allowed isolation of novel metabolic and taxonomic groups of Haloarchaea.</title>
        <authorList>
            <person name="Sorokin D.Y."/>
            <person name="Elcheninov A.G."/>
            <person name="Khizhniak T.V."/>
            <person name="Kolganova T.V."/>
            <person name="Kublanov I.V."/>
        </authorList>
    </citation>
    <scope>NUCLEOTIDE SEQUENCE</scope>
    <source>
        <strain evidence="1 3">HArc-curdl5-1</strain>
        <strain evidence="2">HArc-curdl7</strain>
    </source>
</reference>
<dbReference type="GO" id="GO:0005524">
    <property type="term" value="F:ATP binding"/>
    <property type="evidence" value="ECO:0007669"/>
    <property type="project" value="UniProtKB-KW"/>
</dbReference>
<proteinExistence type="predicted"/>
<dbReference type="InterPro" id="IPR027417">
    <property type="entry name" value="P-loop_NTPase"/>
</dbReference>
<dbReference type="Gene3D" id="3.40.50.300">
    <property type="entry name" value="P-loop containing nucleotide triphosphate hydrolases"/>
    <property type="match status" value="1"/>
</dbReference>
<evidence type="ECO:0000313" key="1">
    <source>
        <dbReference type="EMBL" id="MCU4716869.1"/>
    </source>
</evidence>
<name>A0AAE3I8E2_9EURY</name>
<protein>
    <submittedName>
        <fullName evidence="2">ATP-binding protein</fullName>
    </submittedName>
</protein>
<evidence type="ECO:0000313" key="3">
    <source>
        <dbReference type="Proteomes" id="UP001208186"/>
    </source>
</evidence>
<sequence>MTHALIAAKSGWGKSWFSQWWTEDNLDNYPIVVVLDRRDEFRGLVKAGMASWGVIGDQEASVTVAGWRQMLVENGRTVLARHQLNGDRWKDVVAKIVRAAMQIDQDVLVVIDEAHKVAPQSGGYPDAIEDLATEGRGQVASLWVTQRLAKLDEDPIGEMMIYMLGGFQSDADLRKVDGNVGYPSDVHKVNGAPVHGLPDDLHADDGPIPVRKFTEDGSTVGSEWIYSDDDGNRRRINTKTLSMESTHYGPDSLTLSIPG</sequence>
<dbReference type="EMBL" id="JAOPKD010000001">
    <property type="protein sequence ID" value="MCU4725526.1"/>
    <property type="molecule type" value="Genomic_DNA"/>
</dbReference>
<dbReference type="Proteomes" id="UP001208186">
    <property type="component" value="Unassembled WGS sequence"/>
</dbReference>
<gene>
    <name evidence="2" type="ORF">OB914_00855</name>
    <name evidence="1" type="ORF">OB916_02165</name>
</gene>
<organism evidence="2 4">
    <name type="scientific">Halapricum hydrolyticum</name>
    <dbReference type="NCBI Taxonomy" id="2979991"/>
    <lineage>
        <taxon>Archaea</taxon>
        <taxon>Methanobacteriati</taxon>
        <taxon>Methanobacteriota</taxon>
        <taxon>Stenosarchaea group</taxon>
        <taxon>Halobacteria</taxon>
        <taxon>Halobacteriales</taxon>
        <taxon>Haloarculaceae</taxon>
        <taxon>Halapricum</taxon>
    </lineage>
</organism>
<dbReference type="AlphaFoldDB" id="A0AAE3I8E2"/>
<dbReference type="RefSeq" id="WP_315907630.1">
    <property type="nucleotide sequence ID" value="NZ_JAOPKC010000001.1"/>
</dbReference>
<keyword evidence="2" id="KW-0547">Nucleotide-binding</keyword>